<reference evidence="1" key="2">
    <citation type="submission" date="2015-02" db="UniProtKB">
        <authorList>
            <consortium name="EnsemblMetazoa"/>
        </authorList>
    </citation>
    <scope>IDENTIFICATION</scope>
</reference>
<dbReference type="Proteomes" id="UP000014500">
    <property type="component" value="Unassembled WGS sequence"/>
</dbReference>
<dbReference type="PhylomeDB" id="T1IZ36"/>
<evidence type="ECO:0000313" key="2">
    <source>
        <dbReference type="Proteomes" id="UP000014500"/>
    </source>
</evidence>
<organism evidence="1 2">
    <name type="scientific">Strigamia maritima</name>
    <name type="common">European centipede</name>
    <name type="synonym">Geophilus maritimus</name>
    <dbReference type="NCBI Taxonomy" id="126957"/>
    <lineage>
        <taxon>Eukaryota</taxon>
        <taxon>Metazoa</taxon>
        <taxon>Ecdysozoa</taxon>
        <taxon>Arthropoda</taxon>
        <taxon>Myriapoda</taxon>
        <taxon>Chilopoda</taxon>
        <taxon>Pleurostigmophora</taxon>
        <taxon>Geophilomorpha</taxon>
        <taxon>Linotaeniidae</taxon>
        <taxon>Strigamia</taxon>
    </lineage>
</organism>
<dbReference type="AlphaFoldDB" id="T1IZ36"/>
<keyword evidence="2" id="KW-1185">Reference proteome</keyword>
<reference evidence="2" key="1">
    <citation type="submission" date="2011-05" db="EMBL/GenBank/DDBJ databases">
        <authorList>
            <person name="Richards S.R."/>
            <person name="Qu J."/>
            <person name="Jiang H."/>
            <person name="Jhangiani S.N."/>
            <person name="Agravi P."/>
            <person name="Goodspeed R."/>
            <person name="Gross S."/>
            <person name="Mandapat C."/>
            <person name="Jackson L."/>
            <person name="Mathew T."/>
            <person name="Pu L."/>
            <person name="Thornton R."/>
            <person name="Saada N."/>
            <person name="Wilczek-Boney K.B."/>
            <person name="Lee S."/>
            <person name="Kovar C."/>
            <person name="Wu Y."/>
            <person name="Scherer S.E."/>
            <person name="Worley K.C."/>
            <person name="Muzny D.M."/>
            <person name="Gibbs R."/>
        </authorList>
    </citation>
    <scope>NUCLEOTIDE SEQUENCE</scope>
    <source>
        <strain evidence="2">Brora</strain>
    </source>
</reference>
<protein>
    <submittedName>
        <fullName evidence="1">Uncharacterized protein</fullName>
    </submittedName>
</protein>
<dbReference type="EnsemblMetazoa" id="SMAR006507-RA">
    <property type="protein sequence ID" value="SMAR006507-PA"/>
    <property type="gene ID" value="SMAR006507"/>
</dbReference>
<evidence type="ECO:0000313" key="1">
    <source>
        <dbReference type="EnsemblMetazoa" id="SMAR006507-PA"/>
    </source>
</evidence>
<dbReference type="eggNOG" id="ENOG502S21H">
    <property type="taxonomic scope" value="Eukaryota"/>
</dbReference>
<dbReference type="EMBL" id="AFFK01020382">
    <property type="status" value="NOT_ANNOTATED_CDS"/>
    <property type="molecule type" value="Genomic_DNA"/>
</dbReference>
<dbReference type="Pfam" id="PF15000">
    <property type="entry name" value="TUSC2"/>
    <property type="match status" value="1"/>
</dbReference>
<proteinExistence type="predicted"/>
<dbReference type="InterPro" id="IPR029393">
    <property type="entry name" value="FUS1"/>
</dbReference>
<dbReference type="GO" id="GO:0005739">
    <property type="term" value="C:mitochondrion"/>
    <property type="evidence" value="ECO:0007669"/>
    <property type="project" value="TreeGrafter"/>
</dbReference>
<dbReference type="PANTHER" id="PTHR15453:SF8">
    <property type="entry name" value="TUMOR SUPPRESSOR CANDIDATE 2"/>
    <property type="match status" value="1"/>
</dbReference>
<name>T1IZ36_STRMM</name>
<dbReference type="PANTHER" id="PTHR15453">
    <property type="entry name" value="TUMOR SUPPRESSOR CANDIDATE 2"/>
    <property type="match status" value="1"/>
</dbReference>
<dbReference type="GO" id="GO:0051881">
    <property type="term" value="P:regulation of mitochondrial membrane potential"/>
    <property type="evidence" value="ECO:0007669"/>
    <property type="project" value="TreeGrafter"/>
</dbReference>
<accession>T1IZ36</accession>
<sequence>MASPLDFRLTESGLDEQSDRVQRLWCVAILYYMYDIATSMYFDEDGDLAHEFYVEENSSGRKATMRKINSSCLKPQGEIDHQFPRLRFDFPIVLYEE</sequence>
<dbReference type="HOGENOM" id="CLU_152285_0_0_1"/>